<comment type="caution">
    <text evidence="2">The sequence shown here is derived from an EMBL/GenBank/DDBJ whole genome shotgun (WGS) entry which is preliminary data.</text>
</comment>
<dbReference type="PANTHER" id="PTHR21662:SF59">
    <property type="entry name" value="RECEPTOR PROTEIN-TYROSINE KINASE"/>
    <property type="match status" value="1"/>
</dbReference>
<keyword evidence="3" id="KW-1185">Reference proteome</keyword>
<dbReference type="SUPFAM" id="SSF52058">
    <property type="entry name" value="L domain-like"/>
    <property type="match status" value="1"/>
</dbReference>
<evidence type="ECO:0000259" key="1">
    <source>
        <dbReference type="Pfam" id="PF01030"/>
    </source>
</evidence>
<proteinExistence type="predicted"/>
<dbReference type="Proteomes" id="UP000252519">
    <property type="component" value="Unassembled WGS sequence"/>
</dbReference>
<keyword evidence="2" id="KW-0675">Receptor</keyword>
<dbReference type="Pfam" id="PF01030">
    <property type="entry name" value="Recep_L_domain"/>
    <property type="match status" value="1"/>
</dbReference>
<evidence type="ECO:0000313" key="3">
    <source>
        <dbReference type="Proteomes" id="UP000252519"/>
    </source>
</evidence>
<dbReference type="Gene3D" id="3.80.20.20">
    <property type="entry name" value="Receptor L-domain"/>
    <property type="match status" value="1"/>
</dbReference>
<organism evidence="2 3">
    <name type="scientific">Ancylostoma caninum</name>
    <name type="common">Dog hookworm</name>
    <dbReference type="NCBI Taxonomy" id="29170"/>
    <lineage>
        <taxon>Eukaryota</taxon>
        <taxon>Metazoa</taxon>
        <taxon>Ecdysozoa</taxon>
        <taxon>Nematoda</taxon>
        <taxon>Chromadorea</taxon>
        <taxon>Rhabditida</taxon>
        <taxon>Rhabditina</taxon>
        <taxon>Rhabditomorpha</taxon>
        <taxon>Strongyloidea</taxon>
        <taxon>Ancylostomatidae</taxon>
        <taxon>Ancylostomatinae</taxon>
        <taxon>Ancylostoma</taxon>
    </lineage>
</organism>
<name>A0A368F1X4_ANCCA</name>
<sequence length="162" mass="18016">MQGKDITYDLTYIPEKICMGGIVTPGYISSTIADHHCDIIRGDVIVQNWRGDATPLQHLMTITKIKGVLHVMDNEELKDLSFFSGLKEIDSGSEEQRAALIISNNSALKELLLVSLTRVESPASATVVMKNNPKLVVEKEELYECFEKEQSAREYGSSVLRG</sequence>
<evidence type="ECO:0000313" key="2">
    <source>
        <dbReference type="EMBL" id="RCN26042.1"/>
    </source>
</evidence>
<protein>
    <submittedName>
        <fullName evidence="2">Receptor L domain protein</fullName>
    </submittedName>
</protein>
<dbReference type="OrthoDB" id="5860819at2759"/>
<dbReference type="InterPro" id="IPR000494">
    <property type="entry name" value="Rcpt_L-dom"/>
</dbReference>
<dbReference type="PANTHER" id="PTHR21662">
    <property type="entry name" value="RECEPTOR PROTEIN-TYROSINE KINASE"/>
    <property type="match status" value="1"/>
</dbReference>
<gene>
    <name evidence="2" type="ORF">ANCCAN_28238</name>
</gene>
<accession>A0A368F1X4</accession>
<dbReference type="EMBL" id="JOJR01009517">
    <property type="protein sequence ID" value="RCN26042.1"/>
    <property type="molecule type" value="Genomic_DNA"/>
</dbReference>
<dbReference type="AlphaFoldDB" id="A0A368F1X4"/>
<feature type="domain" description="Receptor L-domain" evidence="1">
    <location>
        <begin position="36"/>
        <end position="141"/>
    </location>
</feature>
<reference evidence="2 3" key="1">
    <citation type="submission" date="2014-10" db="EMBL/GenBank/DDBJ databases">
        <title>Draft genome of the hookworm Ancylostoma caninum.</title>
        <authorList>
            <person name="Mitreva M."/>
        </authorList>
    </citation>
    <scope>NUCLEOTIDE SEQUENCE [LARGE SCALE GENOMIC DNA]</scope>
    <source>
        <strain evidence="2 3">Baltimore</strain>
    </source>
</reference>
<dbReference type="InterPro" id="IPR036941">
    <property type="entry name" value="Rcpt_L-dom_sf"/>
</dbReference>
<dbReference type="InterPro" id="IPR053079">
    <property type="entry name" value="SPS2_domain"/>
</dbReference>